<feature type="region of interest" description="Disordered" evidence="4">
    <location>
        <begin position="240"/>
        <end position="271"/>
    </location>
</feature>
<proteinExistence type="inferred from homology"/>
<keyword evidence="3" id="KW-0378">Hydrolase</keyword>
<keyword evidence="2" id="KW-0645">Protease</keyword>
<evidence type="ECO:0000256" key="4">
    <source>
        <dbReference type="SAM" id="MobiDB-lite"/>
    </source>
</evidence>
<sequence>MPRKRLYKWATEGEGDMMYKFLFRFITGKPYEAVREHFMSLAREGEMDLSIMHIMCILHNRKNNERFQDMIYCVPPYFMYHLLQKVNHKYFDPETNLPFALSTLSGNDGLEYIDKFKMKKVHYLFAPLLYAHHWWLYVLDVNHKKFYVLDPLNPKNQASERKKIHRYVSNVLDQMIVYDCGVHELKYLEVVNPLELNKKSYKVLAFSQEQFNEYREEIVERILLDNDNFYKVEAVQATVPRQRQSRPSRHIQSPYVQLNSSDIESGKSKDK</sequence>
<accession>A0ABU6VSR8</accession>
<comment type="caution">
    <text evidence="6">The sequence shown here is derived from an EMBL/GenBank/DDBJ whole genome shotgun (WGS) entry which is preliminary data.</text>
</comment>
<reference evidence="6 7" key="1">
    <citation type="journal article" date="2023" name="Plants (Basel)">
        <title>Bridging the Gap: Combining Genomics and Transcriptomics Approaches to Understand Stylosanthes scabra, an Orphan Legume from the Brazilian Caatinga.</title>
        <authorList>
            <person name="Ferreira-Neto J.R.C."/>
            <person name="da Silva M.D."/>
            <person name="Binneck E."/>
            <person name="de Melo N.F."/>
            <person name="da Silva R.H."/>
            <person name="de Melo A.L.T.M."/>
            <person name="Pandolfi V."/>
            <person name="Bustamante F.O."/>
            <person name="Brasileiro-Vidal A.C."/>
            <person name="Benko-Iseppon A.M."/>
        </authorList>
    </citation>
    <scope>NUCLEOTIDE SEQUENCE [LARGE SCALE GENOMIC DNA]</scope>
    <source>
        <tissue evidence="6">Leaves</tissue>
    </source>
</reference>
<evidence type="ECO:0000259" key="5">
    <source>
        <dbReference type="PROSITE" id="PS50600"/>
    </source>
</evidence>
<dbReference type="SUPFAM" id="SSF54001">
    <property type="entry name" value="Cysteine proteinases"/>
    <property type="match status" value="1"/>
</dbReference>
<dbReference type="InterPro" id="IPR003653">
    <property type="entry name" value="Peptidase_C48_C"/>
</dbReference>
<comment type="similarity">
    <text evidence="1">Belongs to the peptidase C48 family.</text>
</comment>
<protein>
    <recommendedName>
        <fullName evidence="5">Ubiquitin-like protease family profile domain-containing protein</fullName>
    </recommendedName>
</protein>
<evidence type="ECO:0000313" key="6">
    <source>
        <dbReference type="EMBL" id="MED6175400.1"/>
    </source>
</evidence>
<dbReference type="Proteomes" id="UP001341840">
    <property type="component" value="Unassembled WGS sequence"/>
</dbReference>
<evidence type="ECO:0000256" key="1">
    <source>
        <dbReference type="ARBA" id="ARBA00005234"/>
    </source>
</evidence>
<keyword evidence="7" id="KW-1185">Reference proteome</keyword>
<dbReference type="InterPro" id="IPR038765">
    <property type="entry name" value="Papain-like_cys_pep_sf"/>
</dbReference>
<gene>
    <name evidence="6" type="ORF">PIB30_077996</name>
</gene>
<dbReference type="PROSITE" id="PS50600">
    <property type="entry name" value="ULP_PROTEASE"/>
    <property type="match status" value="1"/>
</dbReference>
<evidence type="ECO:0000256" key="2">
    <source>
        <dbReference type="ARBA" id="ARBA00022670"/>
    </source>
</evidence>
<evidence type="ECO:0000313" key="7">
    <source>
        <dbReference type="Proteomes" id="UP001341840"/>
    </source>
</evidence>
<dbReference type="Gene3D" id="3.40.395.10">
    <property type="entry name" value="Adenoviral Proteinase, Chain A"/>
    <property type="match status" value="1"/>
</dbReference>
<organism evidence="6 7">
    <name type="scientific">Stylosanthes scabra</name>
    <dbReference type="NCBI Taxonomy" id="79078"/>
    <lineage>
        <taxon>Eukaryota</taxon>
        <taxon>Viridiplantae</taxon>
        <taxon>Streptophyta</taxon>
        <taxon>Embryophyta</taxon>
        <taxon>Tracheophyta</taxon>
        <taxon>Spermatophyta</taxon>
        <taxon>Magnoliopsida</taxon>
        <taxon>eudicotyledons</taxon>
        <taxon>Gunneridae</taxon>
        <taxon>Pentapetalae</taxon>
        <taxon>rosids</taxon>
        <taxon>fabids</taxon>
        <taxon>Fabales</taxon>
        <taxon>Fabaceae</taxon>
        <taxon>Papilionoideae</taxon>
        <taxon>50 kb inversion clade</taxon>
        <taxon>dalbergioids sensu lato</taxon>
        <taxon>Dalbergieae</taxon>
        <taxon>Pterocarpus clade</taxon>
        <taxon>Stylosanthes</taxon>
    </lineage>
</organism>
<feature type="compositionally biased region" description="Polar residues" evidence="4">
    <location>
        <begin position="250"/>
        <end position="263"/>
    </location>
</feature>
<dbReference type="EMBL" id="JASCZI010152100">
    <property type="protein sequence ID" value="MED6175400.1"/>
    <property type="molecule type" value="Genomic_DNA"/>
</dbReference>
<evidence type="ECO:0000256" key="3">
    <source>
        <dbReference type="ARBA" id="ARBA00022801"/>
    </source>
</evidence>
<name>A0ABU6VSR8_9FABA</name>
<feature type="domain" description="Ubiquitin-like protease family profile" evidence="5">
    <location>
        <begin position="1"/>
        <end position="191"/>
    </location>
</feature>